<keyword evidence="3" id="KW-1185">Reference proteome</keyword>
<comment type="caution">
    <text evidence="2">The sequence shown here is derived from an EMBL/GenBank/DDBJ whole genome shotgun (WGS) entry which is preliminary data.</text>
</comment>
<name>A0ABW5NS03_9FLAO</name>
<reference evidence="3" key="1">
    <citation type="journal article" date="2019" name="Int. J. Syst. Evol. Microbiol.">
        <title>The Global Catalogue of Microorganisms (GCM) 10K type strain sequencing project: providing services to taxonomists for standard genome sequencing and annotation.</title>
        <authorList>
            <consortium name="The Broad Institute Genomics Platform"/>
            <consortium name="The Broad Institute Genome Sequencing Center for Infectious Disease"/>
            <person name="Wu L."/>
            <person name="Ma J."/>
        </authorList>
    </citation>
    <scope>NUCLEOTIDE SEQUENCE [LARGE SCALE GENOMIC DNA]</scope>
    <source>
        <strain evidence="3">KCTC 42107</strain>
    </source>
</reference>
<evidence type="ECO:0000313" key="3">
    <source>
        <dbReference type="Proteomes" id="UP001597480"/>
    </source>
</evidence>
<gene>
    <name evidence="2" type="ORF">ACFSR3_05960</name>
</gene>
<dbReference type="SUPFAM" id="SSF82185">
    <property type="entry name" value="Histone H3 K4-specific methyltransferase SET7/9 N-terminal domain"/>
    <property type="match status" value="1"/>
</dbReference>
<keyword evidence="1" id="KW-0732">Signal</keyword>
<dbReference type="Proteomes" id="UP001597480">
    <property type="component" value="Unassembled WGS sequence"/>
</dbReference>
<dbReference type="Pfam" id="PF07661">
    <property type="entry name" value="MORN_2"/>
    <property type="match status" value="2"/>
</dbReference>
<evidence type="ECO:0000313" key="2">
    <source>
        <dbReference type="EMBL" id="MFD2601594.1"/>
    </source>
</evidence>
<dbReference type="InterPro" id="IPR011652">
    <property type="entry name" value="MORN_2"/>
</dbReference>
<accession>A0ABW5NS03</accession>
<dbReference type="Gene3D" id="2.20.110.10">
    <property type="entry name" value="Histone H3 K4-specific methyltransferase SET7/9 N-terminal domain"/>
    <property type="match status" value="1"/>
</dbReference>
<proteinExistence type="predicted"/>
<protein>
    <submittedName>
        <fullName evidence="2">Toxin-antitoxin system YwqK family antitoxin</fullName>
    </submittedName>
</protein>
<dbReference type="RefSeq" id="WP_379820150.1">
    <property type="nucleotide sequence ID" value="NZ_JBHUMD010000007.1"/>
</dbReference>
<feature type="chain" id="PRO_5046401436" evidence="1">
    <location>
        <begin position="19"/>
        <end position="116"/>
    </location>
</feature>
<evidence type="ECO:0000256" key="1">
    <source>
        <dbReference type="SAM" id="SignalP"/>
    </source>
</evidence>
<dbReference type="EMBL" id="JBHUMD010000007">
    <property type="protein sequence ID" value="MFD2601594.1"/>
    <property type="molecule type" value="Genomic_DNA"/>
</dbReference>
<feature type="signal peptide" evidence="1">
    <location>
        <begin position="1"/>
        <end position="18"/>
    </location>
</feature>
<organism evidence="2 3">
    <name type="scientific">Flavobacterium suzhouense</name>
    <dbReference type="NCBI Taxonomy" id="1529638"/>
    <lineage>
        <taxon>Bacteria</taxon>
        <taxon>Pseudomonadati</taxon>
        <taxon>Bacteroidota</taxon>
        <taxon>Flavobacteriia</taxon>
        <taxon>Flavobacteriales</taxon>
        <taxon>Flavobacteriaceae</taxon>
        <taxon>Flavobacterium</taxon>
    </lineage>
</organism>
<sequence length="116" mass="13129">MKKILFAGLLLSAGVLSAQNKDHDYSVENNIVKAVYYYKNGNIKQEGTYKDGKLHGNWTAYNEDGTKQSIGEYTNGLKTGKWFFWTGAVLNEVDYNNSRIAEVKKWSQEAVVVNNK</sequence>